<protein>
    <submittedName>
        <fullName evidence="1">Uncharacterized protein</fullName>
    </submittedName>
</protein>
<evidence type="ECO:0000313" key="1">
    <source>
        <dbReference type="EMBL" id="RTQ53399.1"/>
    </source>
</evidence>
<sequence length="189" mass="21352">MPEYVYLVTYAGPFGYLKPWTAVRDGETYSQQFLTPSVIEGMKRKLGVAHILRHKLTYMGLSMQQEQTQPRGWIHEKKKQQMSRPRAILVRGVMLNPLLHLGFATEAEAVLAASQHLCLCRNEDVLLPLGWQAMSEEEFARLPGFELRFTEGAEPGAFLVGYNRFADGAPMYGRLEISGNPVAKPVLER</sequence>
<dbReference type="OrthoDB" id="5417901at2"/>
<organism evidence="1 2">
    <name type="scientific">Hymenobacter gummosus</name>
    <dbReference type="NCBI Taxonomy" id="1776032"/>
    <lineage>
        <taxon>Bacteria</taxon>
        <taxon>Pseudomonadati</taxon>
        <taxon>Bacteroidota</taxon>
        <taxon>Cytophagia</taxon>
        <taxon>Cytophagales</taxon>
        <taxon>Hymenobacteraceae</taxon>
        <taxon>Hymenobacter</taxon>
    </lineage>
</organism>
<evidence type="ECO:0000313" key="2">
    <source>
        <dbReference type="Proteomes" id="UP000282184"/>
    </source>
</evidence>
<dbReference type="AlphaFoldDB" id="A0A431U841"/>
<dbReference type="Proteomes" id="UP000282184">
    <property type="component" value="Unassembled WGS sequence"/>
</dbReference>
<gene>
    <name evidence="1" type="ORF">EJV47_01260</name>
</gene>
<comment type="caution">
    <text evidence="1">The sequence shown here is derived from an EMBL/GenBank/DDBJ whole genome shotgun (WGS) entry which is preliminary data.</text>
</comment>
<accession>A0A431U841</accession>
<dbReference type="EMBL" id="RXOF01000001">
    <property type="protein sequence ID" value="RTQ53399.1"/>
    <property type="molecule type" value="Genomic_DNA"/>
</dbReference>
<reference evidence="1 2" key="1">
    <citation type="submission" date="2018-12" db="EMBL/GenBank/DDBJ databases">
        <title>Hymenobacter gummosus sp. nov., isolated from a spring.</title>
        <authorList>
            <person name="Nie L."/>
        </authorList>
    </citation>
    <scope>NUCLEOTIDE SEQUENCE [LARGE SCALE GENOMIC DNA]</scope>
    <source>
        <strain evidence="1 2">KCTC 52166</strain>
    </source>
</reference>
<keyword evidence="2" id="KW-1185">Reference proteome</keyword>
<proteinExistence type="predicted"/>
<name>A0A431U841_9BACT</name>